<dbReference type="EMBL" id="LACB01000034">
    <property type="protein sequence ID" value="KAJ9491351.1"/>
    <property type="molecule type" value="Genomic_DNA"/>
</dbReference>
<dbReference type="AlphaFoldDB" id="A0AAI9XBM3"/>
<organism evidence="1 2">
    <name type="scientific">Penicillium thymicola</name>
    <dbReference type="NCBI Taxonomy" id="293382"/>
    <lineage>
        <taxon>Eukaryota</taxon>
        <taxon>Fungi</taxon>
        <taxon>Dikarya</taxon>
        <taxon>Ascomycota</taxon>
        <taxon>Pezizomycotina</taxon>
        <taxon>Eurotiomycetes</taxon>
        <taxon>Eurotiomycetidae</taxon>
        <taxon>Eurotiales</taxon>
        <taxon>Aspergillaceae</taxon>
        <taxon>Penicillium</taxon>
    </lineage>
</organism>
<gene>
    <name evidence="1" type="ORF">VN97_g1864</name>
</gene>
<sequence length="86" mass="9804">MTFSTSFLFCSTQTPLDVRSRWPAGAQFPWLLSFQFFGWTTPVVPPLTNNCPRDYIPSRYLAFLQITAPLPASYLAFAPFKSSFRS</sequence>
<name>A0AAI9XBM3_PENTH</name>
<reference evidence="1" key="2">
    <citation type="journal article" date="2016" name="Fungal Biol.">
        <title>Ochratoxin A production by Penicillium thymicola.</title>
        <authorList>
            <person name="Nguyen H.D.T."/>
            <person name="McMullin D.R."/>
            <person name="Ponomareva E."/>
            <person name="Riley R."/>
            <person name="Pomraning K.R."/>
            <person name="Baker S.E."/>
            <person name="Seifert K.A."/>
        </authorList>
    </citation>
    <scope>NUCLEOTIDE SEQUENCE</scope>
    <source>
        <strain evidence="1">DAOM 180753</strain>
    </source>
</reference>
<comment type="caution">
    <text evidence="1">The sequence shown here is derived from an EMBL/GenBank/DDBJ whole genome shotgun (WGS) entry which is preliminary data.</text>
</comment>
<protein>
    <submittedName>
        <fullName evidence="1">Uncharacterized protein</fullName>
    </submittedName>
</protein>
<proteinExistence type="predicted"/>
<reference evidence="1" key="1">
    <citation type="submission" date="2015-06" db="EMBL/GenBank/DDBJ databases">
        <authorList>
            <person name="Nguyen H."/>
        </authorList>
    </citation>
    <scope>NUCLEOTIDE SEQUENCE</scope>
    <source>
        <strain evidence="1">DAOM 180753</strain>
    </source>
</reference>
<accession>A0AAI9XBM3</accession>
<evidence type="ECO:0000313" key="2">
    <source>
        <dbReference type="Proteomes" id="UP001227192"/>
    </source>
</evidence>
<keyword evidence="2" id="KW-1185">Reference proteome</keyword>
<dbReference type="Proteomes" id="UP001227192">
    <property type="component" value="Unassembled WGS sequence"/>
</dbReference>
<evidence type="ECO:0000313" key="1">
    <source>
        <dbReference type="EMBL" id="KAJ9491351.1"/>
    </source>
</evidence>